<keyword evidence="5" id="KW-0378">Hydrolase</keyword>
<dbReference type="CDD" id="cd16833">
    <property type="entry name" value="YfiH"/>
    <property type="match status" value="1"/>
</dbReference>
<dbReference type="SUPFAM" id="SSF64438">
    <property type="entry name" value="CNF1/YfiH-like putative cysteine hydrolases"/>
    <property type="match status" value="1"/>
</dbReference>
<keyword evidence="4" id="KW-0479">Metal-binding</keyword>
<dbReference type="RefSeq" id="WP_099594239.1">
    <property type="nucleotide sequence ID" value="NZ_MDGM01000013.1"/>
</dbReference>
<evidence type="ECO:0000313" key="12">
    <source>
        <dbReference type="Proteomes" id="UP000231516"/>
    </source>
</evidence>
<dbReference type="PANTHER" id="PTHR30616">
    <property type="entry name" value="UNCHARACTERIZED PROTEIN YFIH"/>
    <property type="match status" value="1"/>
</dbReference>
<evidence type="ECO:0000313" key="11">
    <source>
        <dbReference type="EMBL" id="PIB23478.1"/>
    </source>
</evidence>
<evidence type="ECO:0000256" key="10">
    <source>
        <dbReference type="RuleBase" id="RU361274"/>
    </source>
</evidence>
<sequence length="254" mass="27449">MTLEIITSDNLSGFQHGFFTRRGGASAGVFKGLNCGQGSSDQCDVVSINRGMVADALGVKHDHLCSVYQVHSPDVIHVEAPIVGEKPKADAMVTKTRGIALGVLSADCAPILFADVNAGVIGAAHSGWKGAKRGVARATVEAMEMLGADRANIHASVGPCISQRNYEVSIEFFEDFIADDMENSRYFAQSHVADKYQFDLPSFVLNGLRNAGVASANWTGHCTYAEPDRFYSYRRMTHLKEPDYGRLISAISIT</sequence>
<evidence type="ECO:0000256" key="7">
    <source>
        <dbReference type="ARBA" id="ARBA00047989"/>
    </source>
</evidence>
<evidence type="ECO:0000256" key="2">
    <source>
        <dbReference type="ARBA" id="ARBA00007353"/>
    </source>
</evidence>
<comment type="catalytic activity">
    <reaction evidence="7">
        <text>adenosine + H2O + H(+) = inosine + NH4(+)</text>
        <dbReference type="Rhea" id="RHEA:24408"/>
        <dbReference type="ChEBI" id="CHEBI:15377"/>
        <dbReference type="ChEBI" id="CHEBI:15378"/>
        <dbReference type="ChEBI" id="CHEBI:16335"/>
        <dbReference type="ChEBI" id="CHEBI:17596"/>
        <dbReference type="ChEBI" id="CHEBI:28938"/>
        <dbReference type="EC" id="3.5.4.4"/>
    </reaction>
    <physiologicalReaction direction="left-to-right" evidence="7">
        <dbReference type="Rhea" id="RHEA:24409"/>
    </physiologicalReaction>
</comment>
<evidence type="ECO:0000256" key="8">
    <source>
        <dbReference type="ARBA" id="ARBA00048968"/>
    </source>
</evidence>
<evidence type="ECO:0000256" key="5">
    <source>
        <dbReference type="ARBA" id="ARBA00022801"/>
    </source>
</evidence>
<dbReference type="InterPro" id="IPR011324">
    <property type="entry name" value="Cytotoxic_necrot_fac-like_cat"/>
</dbReference>
<dbReference type="Proteomes" id="UP000231516">
    <property type="component" value="Unassembled WGS sequence"/>
</dbReference>
<comment type="catalytic activity">
    <reaction evidence="9">
        <text>S-methyl-5'-thioadenosine + phosphate = 5-(methylsulfanyl)-alpha-D-ribose 1-phosphate + adenine</text>
        <dbReference type="Rhea" id="RHEA:11852"/>
        <dbReference type="ChEBI" id="CHEBI:16708"/>
        <dbReference type="ChEBI" id="CHEBI:17509"/>
        <dbReference type="ChEBI" id="CHEBI:43474"/>
        <dbReference type="ChEBI" id="CHEBI:58533"/>
        <dbReference type="EC" id="2.4.2.28"/>
    </reaction>
    <physiologicalReaction direction="left-to-right" evidence="9">
        <dbReference type="Rhea" id="RHEA:11853"/>
    </physiologicalReaction>
</comment>
<name>A0A2G5K1S3_9RHOB</name>
<keyword evidence="12" id="KW-1185">Reference proteome</keyword>
<dbReference type="GO" id="GO:0017061">
    <property type="term" value="F:S-methyl-5-thioadenosine phosphorylase activity"/>
    <property type="evidence" value="ECO:0007669"/>
    <property type="project" value="UniProtKB-EC"/>
</dbReference>
<keyword evidence="3" id="KW-0808">Transferase</keyword>
<dbReference type="InterPro" id="IPR003730">
    <property type="entry name" value="Cu_polyphenol_OxRdtase"/>
</dbReference>
<dbReference type="Gene3D" id="3.60.140.10">
    <property type="entry name" value="CNF1/YfiH-like putative cysteine hydrolases"/>
    <property type="match status" value="1"/>
</dbReference>
<dbReference type="GO" id="GO:0016787">
    <property type="term" value="F:hydrolase activity"/>
    <property type="evidence" value="ECO:0007669"/>
    <property type="project" value="UniProtKB-KW"/>
</dbReference>
<dbReference type="NCBIfam" id="TIGR00726">
    <property type="entry name" value="peptidoglycan editing factor PgeF"/>
    <property type="match status" value="1"/>
</dbReference>
<comment type="catalytic activity">
    <reaction evidence="1">
        <text>inosine + phosphate = alpha-D-ribose 1-phosphate + hypoxanthine</text>
        <dbReference type="Rhea" id="RHEA:27646"/>
        <dbReference type="ChEBI" id="CHEBI:17368"/>
        <dbReference type="ChEBI" id="CHEBI:17596"/>
        <dbReference type="ChEBI" id="CHEBI:43474"/>
        <dbReference type="ChEBI" id="CHEBI:57720"/>
        <dbReference type="EC" id="2.4.2.1"/>
    </reaction>
    <physiologicalReaction direction="left-to-right" evidence="1">
        <dbReference type="Rhea" id="RHEA:27647"/>
    </physiologicalReaction>
</comment>
<gene>
    <name evidence="11" type="ORF">BFP76_07995</name>
</gene>
<proteinExistence type="inferred from homology"/>
<organism evidence="11 12">
    <name type="scientific">Paramylibacter kogurei</name>
    <dbReference type="NCBI Taxonomy" id="1889778"/>
    <lineage>
        <taxon>Bacteria</taxon>
        <taxon>Pseudomonadati</taxon>
        <taxon>Pseudomonadota</taxon>
        <taxon>Alphaproteobacteria</taxon>
        <taxon>Rhodobacterales</taxon>
        <taxon>Paracoccaceae</taxon>
        <taxon>Paramylibacter</taxon>
    </lineage>
</organism>
<evidence type="ECO:0000256" key="4">
    <source>
        <dbReference type="ARBA" id="ARBA00022723"/>
    </source>
</evidence>
<comment type="similarity">
    <text evidence="2 10">Belongs to the purine nucleoside phosphorylase YfiH/LACC1 family.</text>
</comment>
<evidence type="ECO:0000256" key="9">
    <source>
        <dbReference type="ARBA" id="ARBA00049893"/>
    </source>
</evidence>
<evidence type="ECO:0000256" key="1">
    <source>
        <dbReference type="ARBA" id="ARBA00000553"/>
    </source>
</evidence>
<dbReference type="AlphaFoldDB" id="A0A2G5K1S3"/>
<dbReference type="GO" id="GO:0005507">
    <property type="term" value="F:copper ion binding"/>
    <property type="evidence" value="ECO:0007669"/>
    <property type="project" value="TreeGrafter"/>
</dbReference>
<comment type="catalytic activity">
    <reaction evidence="8">
        <text>adenosine + phosphate = alpha-D-ribose 1-phosphate + adenine</text>
        <dbReference type="Rhea" id="RHEA:27642"/>
        <dbReference type="ChEBI" id="CHEBI:16335"/>
        <dbReference type="ChEBI" id="CHEBI:16708"/>
        <dbReference type="ChEBI" id="CHEBI:43474"/>
        <dbReference type="ChEBI" id="CHEBI:57720"/>
        <dbReference type="EC" id="2.4.2.1"/>
    </reaction>
    <physiologicalReaction direction="left-to-right" evidence="8">
        <dbReference type="Rhea" id="RHEA:27643"/>
    </physiologicalReaction>
</comment>
<keyword evidence="6" id="KW-0862">Zinc</keyword>
<comment type="caution">
    <text evidence="11">The sequence shown here is derived from an EMBL/GenBank/DDBJ whole genome shotgun (WGS) entry which is preliminary data.</text>
</comment>
<evidence type="ECO:0000256" key="3">
    <source>
        <dbReference type="ARBA" id="ARBA00022679"/>
    </source>
</evidence>
<reference evidence="11 12" key="1">
    <citation type="submission" date="2016-08" db="EMBL/GenBank/DDBJ databases">
        <title>Draft genome of Amylibacter sp. strain 4G11.</title>
        <authorList>
            <person name="Wong S.-K."/>
            <person name="Hamasaki K."/>
            <person name="Yoshizawa S."/>
        </authorList>
    </citation>
    <scope>NUCLEOTIDE SEQUENCE [LARGE SCALE GENOMIC DNA]</scope>
    <source>
        <strain evidence="11 12">4G11</strain>
    </source>
</reference>
<protein>
    <recommendedName>
        <fullName evidence="10">Purine nucleoside phosphorylase</fullName>
    </recommendedName>
</protein>
<accession>A0A2G5K1S3</accession>
<dbReference type="Pfam" id="PF02578">
    <property type="entry name" value="Cu-oxidase_4"/>
    <property type="match status" value="1"/>
</dbReference>
<dbReference type="EMBL" id="MDGM01000013">
    <property type="protein sequence ID" value="PIB23478.1"/>
    <property type="molecule type" value="Genomic_DNA"/>
</dbReference>
<dbReference type="PANTHER" id="PTHR30616:SF2">
    <property type="entry name" value="PURINE NUCLEOSIDE PHOSPHORYLASE LACC1"/>
    <property type="match status" value="1"/>
</dbReference>
<dbReference type="InterPro" id="IPR038371">
    <property type="entry name" value="Cu_polyphenol_OxRdtase_sf"/>
</dbReference>
<evidence type="ECO:0000256" key="6">
    <source>
        <dbReference type="ARBA" id="ARBA00022833"/>
    </source>
</evidence>
<dbReference type="OrthoDB" id="4279at2"/>